<organism evidence="1 2">
    <name type="scientific">Aristophania vespae</name>
    <dbReference type="NCBI Taxonomy" id="2697033"/>
    <lineage>
        <taxon>Bacteria</taxon>
        <taxon>Pseudomonadati</taxon>
        <taxon>Pseudomonadota</taxon>
        <taxon>Alphaproteobacteria</taxon>
        <taxon>Acetobacterales</taxon>
        <taxon>Acetobacteraceae</taxon>
        <taxon>Aristophania</taxon>
    </lineage>
</organism>
<dbReference type="RefSeq" id="WP_160619127.1">
    <property type="nucleotide sequence ID" value="NZ_CP047652.1"/>
</dbReference>
<dbReference type="Pfam" id="PF07030">
    <property type="entry name" value="Phage_Mu_Gp36"/>
    <property type="match status" value="1"/>
</dbReference>
<name>A0A6P1NHQ1_9PROT</name>
<dbReference type="AlphaFoldDB" id="A0A6P1NHQ1"/>
<dbReference type="EMBL" id="CP047652">
    <property type="protein sequence ID" value="QHI96054.1"/>
    <property type="molecule type" value="Genomic_DNA"/>
</dbReference>
<accession>A0A6P1NHQ1</accession>
<evidence type="ECO:0000313" key="1">
    <source>
        <dbReference type="EMBL" id="QHI96054.1"/>
    </source>
</evidence>
<dbReference type="Proteomes" id="UP000463975">
    <property type="component" value="Chromosome"/>
</dbReference>
<dbReference type="KEGG" id="bomb:GT348_07225"/>
<reference evidence="1 2" key="1">
    <citation type="submission" date="2020-01" db="EMBL/GenBank/DDBJ databases">
        <title>Genome sequencing of strain KACC 21507.</title>
        <authorList>
            <person name="Heo J."/>
            <person name="Kim S.-J."/>
            <person name="Kim J.-S."/>
            <person name="Hong S.-B."/>
            <person name="Kwon S.-W."/>
        </authorList>
    </citation>
    <scope>NUCLEOTIDE SEQUENCE [LARGE SCALE GENOMIC DNA]</scope>
    <source>
        <strain evidence="1 2">KACC 21507</strain>
    </source>
</reference>
<evidence type="ECO:0000313" key="2">
    <source>
        <dbReference type="Proteomes" id="UP000463975"/>
    </source>
</evidence>
<sequence length="140" mass="15271">MAYATLNDLIQRFGRHEIAATTTDLDCPRGTVDEARVKQVLDDASAVMDSYLQRRYKLPVSPVTPVLVRVCCQLARFDLAMGGDNVPSEQIKSGQQAAMAWLCDVAAGKATLDAQAVNETGSIWSRVSTRQTEVNAVALW</sequence>
<dbReference type="InterPro" id="IPR009752">
    <property type="entry name" value="Phage_Mu_GpJ"/>
</dbReference>
<keyword evidence="2" id="KW-1185">Reference proteome</keyword>
<protein>
    <submittedName>
        <fullName evidence="1">DUF1320 domain-containing protein</fullName>
    </submittedName>
</protein>
<gene>
    <name evidence="1" type="ORF">GT348_07225</name>
</gene>
<proteinExistence type="predicted"/>